<keyword evidence="5" id="KW-0539">Nucleus</keyword>
<gene>
    <name evidence="7" type="ORF">HID58_007139</name>
</gene>
<evidence type="ECO:0000313" key="8">
    <source>
        <dbReference type="Proteomes" id="UP000824890"/>
    </source>
</evidence>
<keyword evidence="3" id="KW-0238">DNA-binding</keyword>
<evidence type="ECO:0000259" key="6">
    <source>
        <dbReference type="PROSITE" id="PS50066"/>
    </source>
</evidence>
<evidence type="ECO:0000256" key="5">
    <source>
        <dbReference type="ARBA" id="ARBA00023242"/>
    </source>
</evidence>
<evidence type="ECO:0000256" key="4">
    <source>
        <dbReference type="ARBA" id="ARBA00023163"/>
    </source>
</evidence>
<dbReference type="InterPro" id="IPR036879">
    <property type="entry name" value="TF_MADSbox_sf"/>
</dbReference>
<dbReference type="Proteomes" id="UP000824890">
    <property type="component" value="Unassembled WGS sequence"/>
</dbReference>
<dbReference type="SMART" id="SM00432">
    <property type="entry name" value="MADS"/>
    <property type="match status" value="1"/>
</dbReference>
<dbReference type="Gene3D" id="3.40.1810.10">
    <property type="entry name" value="Transcription factor, MADS-box"/>
    <property type="match status" value="1"/>
</dbReference>
<keyword evidence="4" id="KW-0804">Transcription</keyword>
<protein>
    <recommendedName>
        <fullName evidence="6">MADS-box domain-containing protein</fullName>
    </recommendedName>
</protein>
<dbReference type="PROSITE" id="PS50066">
    <property type="entry name" value="MADS_BOX_2"/>
    <property type="match status" value="1"/>
</dbReference>
<keyword evidence="8" id="KW-1185">Reference proteome</keyword>
<evidence type="ECO:0000256" key="2">
    <source>
        <dbReference type="ARBA" id="ARBA00023015"/>
    </source>
</evidence>
<evidence type="ECO:0000313" key="7">
    <source>
        <dbReference type="EMBL" id="KAH0939678.1"/>
    </source>
</evidence>
<dbReference type="InterPro" id="IPR002100">
    <property type="entry name" value="TF_MADSbox"/>
</dbReference>
<dbReference type="EMBL" id="JAGKQM010000002">
    <property type="protein sequence ID" value="KAH0939678.1"/>
    <property type="molecule type" value="Genomic_DNA"/>
</dbReference>
<organism evidence="7 8">
    <name type="scientific">Brassica napus</name>
    <name type="common">Rape</name>
    <dbReference type="NCBI Taxonomy" id="3708"/>
    <lineage>
        <taxon>Eukaryota</taxon>
        <taxon>Viridiplantae</taxon>
        <taxon>Streptophyta</taxon>
        <taxon>Embryophyta</taxon>
        <taxon>Tracheophyta</taxon>
        <taxon>Spermatophyta</taxon>
        <taxon>Magnoliopsida</taxon>
        <taxon>eudicotyledons</taxon>
        <taxon>Gunneridae</taxon>
        <taxon>Pentapetalae</taxon>
        <taxon>rosids</taxon>
        <taxon>malvids</taxon>
        <taxon>Brassicales</taxon>
        <taxon>Brassicaceae</taxon>
        <taxon>Brassiceae</taxon>
        <taxon>Brassica</taxon>
    </lineage>
</organism>
<name>A0ABQ8EE24_BRANA</name>
<comment type="subcellular location">
    <subcellularLocation>
        <location evidence="1">Nucleus</location>
    </subcellularLocation>
</comment>
<comment type="caution">
    <text evidence="7">The sequence shown here is derived from an EMBL/GenBank/DDBJ whole genome shotgun (WGS) entry which is preliminary data.</text>
</comment>
<dbReference type="PANTHER" id="PTHR48019">
    <property type="entry name" value="SERUM RESPONSE FACTOR HOMOLOG"/>
    <property type="match status" value="1"/>
</dbReference>
<reference evidence="7 8" key="1">
    <citation type="submission" date="2021-05" db="EMBL/GenBank/DDBJ databases">
        <title>Genome Assembly of Synthetic Allotetraploid Brassica napus Reveals Homoeologous Exchanges between Subgenomes.</title>
        <authorList>
            <person name="Davis J.T."/>
        </authorList>
    </citation>
    <scope>NUCLEOTIDE SEQUENCE [LARGE SCALE GENOMIC DNA]</scope>
    <source>
        <strain evidence="8">cv. Da-Ae</strain>
        <tissue evidence="7">Seedling</tissue>
    </source>
</reference>
<keyword evidence="2" id="KW-0805">Transcription regulation</keyword>
<evidence type="ECO:0000256" key="1">
    <source>
        <dbReference type="ARBA" id="ARBA00004123"/>
    </source>
</evidence>
<feature type="domain" description="MADS-box" evidence="6">
    <location>
        <begin position="122"/>
        <end position="172"/>
    </location>
</feature>
<dbReference type="Pfam" id="PF00319">
    <property type="entry name" value="SRF-TF"/>
    <property type="match status" value="1"/>
</dbReference>
<evidence type="ECO:0000256" key="3">
    <source>
        <dbReference type="ARBA" id="ARBA00023125"/>
    </source>
</evidence>
<proteinExistence type="predicted"/>
<sequence>MLLKRHLNPNKKSPVFLKQRPIPCLYLPFQVKREVLRKTFQLLQTRRRRCNALSFFFSIGDIPILLSASGFDCSYQVFFLSSSSSSSLSLERSFIRSPSWLVPLGNERTIGSYCRVYEYLTMGRVKLKIKKLDNTNGRQATFGKRKNGILKKAHELSILCDIDLLLLMFSQSLLIAQRLLFWVKKPSSSYVLSWWQTFNVVVHETSLFDELTTSNGDMKPQTNLQEQIVWRYQQTLPPPPVSGTQIMGRSAHLHLMLSSVTTAKFKINVVASTSAATTCTNKSIAITTAHRDSDAITRRFAWAKLSRSFGRTGPGPEKAQKNGPEAQKNLIAWPAAIMQ</sequence>
<dbReference type="SUPFAM" id="SSF55455">
    <property type="entry name" value="SRF-like"/>
    <property type="match status" value="1"/>
</dbReference>
<dbReference type="InterPro" id="IPR050142">
    <property type="entry name" value="MADS-box/MEF2_TF"/>
</dbReference>
<dbReference type="PRINTS" id="PR00404">
    <property type="entry name" value="MADSDOMAIN"/>
</dbReference>
<accession>A0ABQ8EE24</accession>